<dbReference type="RefSeq" id="WP_148690903.1">
    <property type="nucleotide sequence ID" value="NZ_CP020477.1"/>
</dbReference>
<keyword evidence="2" id="KW-1185">Reference proteome</keyword>
<organism evidence="1 2">
    <name type="scientific">Acidianus manzaensis</name>
    <dbReference type="NCBI Taxonomy" id="282676"/>
    <lineage>
        <taxon>Archaea</taxon>
        <taxon>Thermoproteota</taxon>
        <taxon>Thermoprotei</taxon>
        <taxon>Sulfolobales</taxon>
        <taxon>Sulfolobaceae</taxon>
        <taxon>Acidianus</taxon>
    </lineage>
</organism>
<dbReference type="STRING" id="282676.B6F84_03255"/>
<name>A0A1W6JXZ6_9CREN</name>
<dbReference type="KEGG" id="aman:B6F84_03255"/>
<sequence length="330" mass="36525">MKILAFGIGGGGDALSTLIPWTYFRKLGHEVKIGAVIWERYVEDPLPGPICEEDLRNFEKINDSVYLVTDKSYAVRSGRKIVPQLMRVLSLINDFGYAICNKNGDIGMAKGLIDLMNKENFDLVVGVDAGGDVLANGDEEGLGSPLIDSISLSCLVKIEKSMLGIIGAGSDGELEYNYILKRISEIAKIGGLIDSKGIDVDTANLMEKALKIVNTEASKIPLDAFKGLYGEVKIRNGTRKVFVTPVSSIMFFVDPKKLAEISGIYKIVKDSNSLEEANEKFHKHKIYTEYDFEKDLYEKFGLNASNTTKSDIEILRKKGIERIKYGNTFN</sequence>
<dbReference type="Proteomes" id="UP000193404">
    <property type="component" value="Chromosome"/>
</dbReference>
<dbReference type="Pfam" id="PF06626">
    <property type="entry name" value="DUF1152"/>
    <property type="match status" value="1"/>
</dbReference>
<evidence type="ECO:0008006" key="3">
    <source>
        <dbReference type="Google" id="ProtNLM"/>
    </source>
</evidence>
<proteinExistence type="predicted"/>
<evidence type="ECO:0000313" key="1">
    <source>
        <dbReference type="EMBL" id="ARM75146.1"/>
    </source>
</evidence>
<dbReference type="InterPro" id="IPR010581">
    <property type="entry name" value="DUF1152"/>
</dbReference>
<dbReference type="PIRSF" id="PIRSF029122">
    <property type="entry name" value="DUF1152"/>
    <property type="match status" value="1"/>
</dbReference>
<dbReference type="AlphaFoldDB" id="A0A1W6JXZ6"/>
<dbReference type="GeneID" id="41589904"/>
<evidence type="ECO:0000313" key="2">
    <source>
        <dbReference type="Proteomes" id="UP000193404"/>
    </source>
</evidence>
<protein>
    <recommendedName>
        <fullName evidence="3">DUF1152 domain-containing protein</fullName>
    </recommendedName>
</protein>
<gene>
    <name evidence="1" type="ORF">B6F84_03255</name>
</gene>
<dbReference type="EMBL" id="CP020477">
    <property type="protein sequence ID" value="ARM75146.1"/>
    <property type="molecule type" value="Genomic_DNA"/>
</dbReference>
<reference evidence="1 2" key="1">
    <citation type="submission" date="2017-03" db="EMBL/GenBank/DDBJ databases">
        <title>Sulfur activation and transportation mechanism of thermophilic Archaea Acidianus manzaensis YN-25.</title>
        <authorList>
            <person name="Ma Y."/>
            <person name="Yang Y."/>
            <person name="Xia J."/>
        </authorList>
    </citation>
    <scope>NUCLEOTIDE SEQUENCE [LARGE SCALE GENOMIC DNA]</scope>
    <source>
        <strain evidence="1 2">YN-25</strain>
    </source>
</reference>
<dbReference type="OrthoDB" id="275458at2157"/>
<accession>A0A1W6JXZ6</accession>